<dbReference type="Proteomes" id="UP000095085">
    <property type="component" value="Unassembled WGS sequence"/>
</dbReference>
<protein>
    <submittedName>
        <fullName evidence="1">Uncharacterized protein</fullName>
    </submittedName>
</protein>
<dbReference type="OrthoDB" id="3978952at2759"/>
<evidence type="ECO:0000313" key="1">
    <source>
        <dbReference type="EMBL" id="ODV67010.1"/>
    </source>
</evidence>
<dbReference type="GeneID" id="30995861"/>
<sequence>MSVEYPAYVDGKPPVLTLSQYDLASWAPSTCVDRRDGGYYIVVTEKPDTVVAKVDDNDKDTLDAIFQSAHADYSNQLNEQK</sequence>
<dbReference type="AlphaFoldDB" id="A0A1E4RIE5"/>
<organism evidence="1 2">
    <name type="scientific">Hyphopichia burtonii NRRL Y-1933</name>
    <dbReference type="NCBI Taxonomy" id="984485"/>
    <lineage>
        <taxon>Eukaryota</taxon>
        <taxon>Fungi</taxon>
        <taxon>Dikarya</taxon>
        <taxon>Ascomycota</taxon>
        <taxon>Saccharomycotina</taxon>
        <taxon>Pichiomycetes</taxon>
        <taxon>Debaryomycetaceae</taxon>
        <taxon>Hyphopichia</taxon>
    </lineage>
</organism>
<accession>A0A1E4RIE5</accession>
<dbReference type="EMBL" id="KV454541">
    <property type="protein sequence ID" value="ODV67010.1"/>
    <property type="molecule type" value="Genomic_DNA"/>
</dbReference>
<proteinExistence type="predicted"/>
<dbReference type="RefSeq" id="XP_020076077.1">
    <property type="nucleotide sequence ID" value="XM_020221312.1"/>
</dbReference>
<keyword evidence="2" id="KW-1185">Reference proteome</keyword>
<gene>
    <name evidence="1" type="ORF">HYPBUDRAFT_152981</name>
</gene>
<evidence type="ECO:0000313" key="2">
    <source>
        <dbReference type="Proteomes" id="UP000095085"/>
    </source>
</evidence>
<name>A0A1E4RIE5_9ASCO</name>
<reference evidence="2" key="1">
    <citation type="submission" date="2016-05" db="EMBL/GenBank/DDBJ databases">
        <title>Comparative genomics of biotechnologically important yeasts.</title>
        <authorList>
            <consortium name="DOE Joint Genome Institute"/>
            <person name="Riley R."/>
            <person name="Haridas S."/>
            <person name="Wolfe K.H."/>
            <person name="Lopes M.R."/>
            <person name="Hittinger C.T."/>
            <person name="Goker M."/>
            <person name="Salamov A."/>
            <person name="Wisecaver J."/>
            <person name="Long T.M."/>
            <person name="Aerts A.L."/>
            <person name="Barry K."/>
            <person name="Choi C."/>
            <person name="Clum A."/>
            <person name="Coughlan A.Y."/>
            <person name="Deshpande S."/>
            <person name="Douglass A.P."/>
            <person name="Hanson S.J."/>
            <person name="Klenk H.-P."/>
            <person name="Labutti K."/>
            <person name="Lapidus A."/>
            <person name="Lindquist E."/>
            <person name="Lipzen A."/>
            <person name="Meier-Kolthoff J.P."/>
            <person name="Ohm R.A."/>
            <person name="Otillar R.P."/>
            <person name="Pangilinan J."/>
            <person name="Peng Y."/>
            <person name="Rokas A."/>
            <person name="Rosa C.A."/>
            <person name="Scheuner C."/>
            <person name="Sibirny A.A."/>
            <person name="Slot J.C."/>
            <person name="Stielow J.B."/>
            <person name="Sun H."/>
            <person name="Kurtzman C.P."/>
            <person name="Blackwell M."/>
            <person name="Grigoriev I.V."/>
            <person name="Jeffries T.W."/>
        </authorList>
    </citation>
    <scope>NUCLEOTIDE SEQUENCE [LARGE SCALE GENOMIC DNA]</scope>
    <source>
        <strain evidence="2">NRRL Y-1933</strain>
    </source>
</reference>